<keyword evidence="2" id="KW-0808">Transferase</keyword>
<feature type="region of interest" description="Disordered" evidence="1">
    <location>
        <begin position="415"/>
        <end position="435"/>
    </location>
</feature>
<proteinExistence type="predicted"/>
<keyword evidence="3" id="KW-1185">Reference proteome</keyword>
<name>A0A834XI10_9FABA</name>
<dbReference type="AlphaFoldDB" id="A0A834XI10"/>
<dbReference type="Proteomes" id="UP000634136">
    <property type="component" value="Unassembled WGS sequence"/>
</dbReference>
<evidence type="ECO:0000313" key="3">
    <source>
        <dbReference type="Proteomes" id="UP000634136"/>
    </source>
</evidence>
<feature type="region of interest" description="Disordered" evidence="1">
    <location>
        <begin position="506"/>
        <end position="532"/>
    </location>
</feature>
<organism evidence="2 3">
    <name type="scientific">Senna tora</name>
    <dbReference type="NCBI Taxonomy" id="362788"/>
    <lineage>
        <taxon>Eukaryota</taxon>
        <taxon>Viridiplantae</taxon>
        <taxon>Streptophyta</taxon>
        <taxon>Embryophyta</taxon>
        <taxon>Tracheophyta</taxon>
        <taxon>Spermatophyta</taxon>
        <taxon>Magnoliopsida</taxon>
        <taxon>eudicotyledons</taxon>
        <taxon>Gunneridae</taxon>
        <taxon>Pentapetalae</taxon>
        <taxon>rosids</taxon>
        <taxon>fabids</taxon>
        <taxon>Fabales</taxon>
        <taxon>Fabaceae</taxon>
        <taxon>Caesalpinioideae</taxon>
        <taxon>Cassia clade</taxon>
        <taxon>Senna</taxon>
    </lineage>
</organism>
<keyword evidence="2" id="KW-0418">Kinase</keyword>
<feature type="region of interest" description="Disordered" evidence="1">
    <location>
        <begin position="68"/>
        <end position="109"/>
    </location>
</feature>
<gene>
    <name evidence="2" type="ORF">G2W53_001487</name>
</gene>
<sequence length="532" mass="58747">MLESHINSLVSPPPRFIPGEGTEVAQNPAFLEWNIRWRYTLLCSLLKVVWSNSINFHLSIQPSANVAQHDDGDNRNNNNNNGWRGGAPCGGFRGGRRGRGRQRGNSSGFFNRRGPLIELNNGSNLPVVIINASGTSEQKTRSDALTYGLNNNATKDTFSASSKAPTTPRSWVDIEPRDQIETSAADFNIAVEEARYLVSTIASPNVEGVPIQAQSSNNEMPAFNSNAEGIQRHHMVMRAKLGIHKPKYPYIGLLAYETPSSLLLAVEPQSNMPSLSGTALGLVKYNVKFKKEKEHTSRNNRSSASSMWITCPILGLFVASGSTHRRATNRARLRAFEDGISESLGSTTSSDFRFPTIVFNHSTKFTCNNHSFTVLHCNSSSITEHSMVDDPIASFTNHTFFTQIISRSLQLSQGVPSSPAEMRNLRPNTPTPERRRRLAATCSTSLALPTGNPIGEHHDPVLRFPEIHLDLRDWVLIRCGEVHDLLDFLRNDRSGVAFSVFVASLAARGEAEREEEESKDDDGADEDSDHNP</sequence>
<feature type="compositionally biased region" description="Gly residues" evidence="1">
    <location>
        <begin position="83"/>
        <end position="93"/>
    </location>
</feature>
<accession>A0A834XI10</accession>
<dbReference type="EMBL" id="JAAIUW010000001">
    <property type="protein sequence ID" value="KAF7844582.1"/>
    <property type="molecule type" value="Genomic_DNA"/>
</dbReference>
<feature type="compositionally biased region" description="Acidic residues" evidence="1">
    <location>
        <begin position="512"/>
        <end position="532"/>
    </location>
</feature>
<protein>
    <submittedName>
        <fullName evidence="2">Putative serine/threonine-protein kinase</fullName>
    </submittedName>
</protein>
<reference evidence="2" key="1">
    <citation type="submission" date="2020-09" db="EMBL/GenBank/DDBJ databases">
        <title>Genome-Enabled Discovery of Anthraquinone Biosynthesis in Senna tora.</title>
        <authorList>
            <person name="Kang S.-H."/>
            <person name="Pandey R.P."/>
            <person name="Lee C.-M."/>
            <person name="Sim J.-S."/>
            <person name="Jeong J.-T."/>
            <person name="Choi B.-S."/>
            <person name="Jung M."/>
            <person name="Ginzburg D."/>
            <person name="Zhao K."/>
            <person name="Won S.Y."/>
            <person name="Oh T.-J."/>
            <person name="Yu Y."/>
            <person name="Kim N.-H."/>
            <person name="Lee O.R."/>
            <person name="Lee T.-H."/>
            <person name="Bashyal P."/>
            <person name="Kim T.-S."/>
            <person name="Lee W.-H."/>
            <person name="Kawkins C."/>
            <person name="Kim C.-K."/>
            <person name="Kim J.S."/>
            <person name="Ahn B.O."/>
            <person name="Rhee S.Y."/>
            <person name="Sohng J.K."/>
        </authorList>
    </citation>
    <scope>NUCLEOTIDE SEQUENCE</scope>
    <source>
        <tissue evidence="2">Leaf</tissue>
    </source>
</reference>
<dbReference type="GO" id="GO:0016301">
    <property type="term" value="F:kinase activity"/>
    <property type="evidence" value="ECO:0007669"/>
    <property type="project" value="UniProtKB-KW"/>
</dbReference>
<comment type="caution">
    <text evidence="2">The sequence shown here is derived from an EMBL/GenBank/DDBJ whole genome shotgun (WGS) entry which is preliminary data.</text>
</comment>
<evidence type="ECO:0000313" key="2">
    <source>
        <dbReference type="EMBL" id="KAF7844582.1"/>
    </source>
</evidence>
<evidence type="ECO:0000256" key="1">
    <source>
        <dbReference type="SAM" id="MobiDB-lite"/>
    </source>
</evidence>